<dbReference type="AlphaFoldDB" id="A0A177ZTV6"/>
<reference evidence="10 11" key="1">
    <citation type="submission" date="2015-05" db="EMBL/GenBank/DDBJ databases">
        <title>Comparison of genome.</title>
        <authorList>
            <person name="Zheng Z."/>
            <person name="Sun M."/>
        </authorList>
    </citation>
    <scope>NUCLEOTIDE SEQUENCE [LARGE SCALE GENOMIC DNA]</scope>
    <source>
        <strain evidence="10 11">G25-74</strain>
    </source>
</reference>
<evidence type="ECO:0000256" key="8">
    <source>
        <dbReference type="ARBA" id="ARBA00023012"/>
    </source>
</evidence>
<dbReference type="Gene3D" id="3.30.565.10">
    <property type="entry name" value="Histidine kinase-like ATPase, C-terminal domain"/>
    <property type="match status" value="1"/>
</dbReference>
<gene>
    <name evidence="10" type="ORF">ABB05_10230</name>
</gene>
<accession>A0A177ZTV6</accession>
<organism evidence="10 11">
    <name type="scientific">Lederbergia galactosidilytica</name>
    <dbReference type="NCBI Taxonomy" id="217031"/>
    <lineage>
        <taxon>Bacteria</taxon>
        <taxon>Bacillati</taxon>
        <taxon>Bacillota</taxon>
        <taxon>Bacilli</taxon>
        <taxon>Bacillales</taxon>
        <taxon>Bacillaceae</taxon>
        <taxon>Lederbergia</taxon>
    </lineage>
</organism>
<dbReference type="Gene3D" id="1.10.287.130">
    <property type="match status" value="1"/>
</dbReference>
<dbReference type="Pfam" id="PF00512">
    <property type="entry name" value="HisKA"/>
    <property type="match status" value="1"/>
</dbReference>
<dbReference type="STRING" id="217031.ABB05_10230"/>
<dbReference type="InterPro" id="IPR004358">
    <property type="entry name" value="Sig_transdc_His_kin-like_C"/>
</dbReference>
<comment type="catalytic activity">
    <reaction evidence="1">
        <text>ATP + protein L-histidine = ADP + protein N-phospho-L-histidine.</text>
        <dbReference type="EC" id="2.7.13.3"/>
    </reaction>
</comment>
<proteinExistence type="predicted"/>
<dbReference type="PANTHER" id="PTHR43065:SF10">
    <property type="entry name" value="PEROXIDE STRESS-ACTIVATED HISTIDINE KINASE MAK3"/>
    <property type="match status" value="1"/>
</dbReference>
<keyword evidence="6" id="KW-0418">Kinase</keyword>
<dbReference type="CDD" id="cd00075">
    <property type="entry name" value="HATPase"/>
    <property type="match status" value="1"/>
</dbReference>
<dbReference type="CDD" id="cd00082">
    <property type="entry name" value="HisKA"/>
    <property type="match status" value="1"/>
</dbReference>
<keyword evidence="8" id="KW-0902">Two-component regulatory system</keyword>
<dbReference type="Pfam" id="PF02518">
    <property type="entry name" value="HATPase_c"/>
    <property type="match status" value="1"/>
</dbReference>
<evidence type="ECO:0000256" key="6">
    <source>
        <dbReference type="ARBA" id="ARBA00022777"/>
    </source>
</evidence>
<comment type="caution">
    <text evidence="10">The sequence shown here is derived from an EMBL/GenBank/DDBJ whole genome shotgun (WGS) entry which is preliminary data.</text>
</comment>
<evidence type="ECO:0000313" key="11">
    <source>
        <dbReference type="Proteomes" id="UP000077881"/>
    </source>
</evidence>
<dbReference type="InterPro" id="IPR003661">
    <property type="entry name" value="HisK_dim/P_dom"/>
</dbReference>
<dbReference type="GO" id="GO:0000155">
    <property type="term" value="F:phosphorelay sensor kinase activity"/>
    <property type="evidence" value="ECO:0007669"/>
    <property type="project" value="InterPro"/>
</dbReference>
<evidence type="ECO:0000256" key="4">
    <source>
        <dbReference type="ARBA" id="ARBA00022679"/>
    </source>
</evidence>
<evidence type="ECO:0000256" key="5">
    <source>
        <dbReference type="ARBA" id="ARBA00022741"/>
    </source>
</evidence>
<evidence type="ECO:0000256" key="7">
    <source>
        <dbReference type="ARBA" id="ARBA00022840"/>
    </source>
</evidence>
<dbReference type="EC" id="2.7.13.3" evidence="2"/>
<dbReference type="PROSITE" id="PS50109">
    <property type="entry name" value="HIS_KIN"/>
    <property type="match status" value="1"/>
</dbReference>
<keyword evidence="4" id="KW-0808">Transferase</keyword>
<evidence type="ECO:0000256" key="1">
    <source>
        <dbReference type="ARBA" id="ARBA00000085"/>
    </source>
</evidence>
<evidence type="ECO:0000256" key="2">
    <source>
        <dbReference type="ARBA" id="ARBA00012438"/>
    </source>
</evidence>
<dbReference type="PATRIC" id="fig|217031.6.peg.2175"/>
<evidence type="ECO:0000259" key="9">
    <source>
        <dbReference type="PROSITE" id="PS50109"/>
    </source>
</evidence>
<dbReference type="GO" id="GO:0005524">
    <property type="term" value="F:ATP binding"/>
    <property type="evidence" value="ECO:0007669"/>
    <property type="project" value="UniProtKB-KW"/>
</dbReference>
<keyword evidence="7" id="KW-0067">ATP-binding</keyword>
<dbReference type="SUPFAM" id="SSF47384">
    <property type="entry name" value="Homodimeric domain of signal transducing histidine kinase"/>
    <property type="match status" value="1"/>
</dbReference>
<dbReference type="SMART" id="SM00388">
    <property type="entry name" value="HisKA"/>
    <property type="match status" value="1"/>
</dbReference>
<dbReference type="PRINTS" id="PR00344">
    <property type="entry name" value="BCTRLSENSOR"/>
</dbReference>
<dbReference type="InterPro" id="IPR005467">
    <property type="entry name" value="His_kinase_dom"/>
</dbReference>
<evidence type="ECO:0000256" key="3">
    <source>
        <dbReference type="ARBA" id="ARBA00022553"/>
    </source>
</evidence>
<dbReference type="RefSeq" id="WP_057988733.1">
    <property type="nucleotide sequence ID" value="NZ_JAGGKH010000013.1"/>
</dbReference>
<sequence>MNTWPFFNQIIWKKMRPFKKQKSESEILAKEEKNENQNHDEIIGRLAAFFAHEIRNPLTSIIGFTQFLEQDQAVKSNQKISQYLSIIKDEALRMESLIQELLILATTDFHKDHLSIINVKCMVEKTIAIFKMQPEYENVQFSTDLPDEIYITGNESRLKQLLVNLMNNAIEASEGECLIHTRLKKEDTDVWIFITDNGKGIPEDLIEHLFSPFFTTKEEGTGVGLPICKAIVETLNGEMSIQNQQPQGTQVRIRLPLIKNTP</sequence>
<dbReference type="OrthoDB" id="9815750at2"/>
<dbReference type="InterPro" id="IPR036890">
    <property type="entry name" value="HATPase_C_sf"/>
</dbReference>
<keyword evidence="11" id="KW-1185">Reference proteome</keyword>
<protein>
    <recommendedName>
        <fullName evidence="2">histidine kinase</fullName>
        <ecNumber evidence="2">2.7.13.3</ecNumber>
    </recommendedName>
</protein>
<dbReference type="Proteomes" id="UP000077881">
    <property type="component" value="Unassembled WGS sequence"/>
</dbReference>
<evidence type="ECO:0000313" key="10">
    <source>
        <dbReference type="EMBL" id="OAK71351.1"/>
    </source>
</evidence>
<feature type="domain" description="Histidine kinase" evidence="9">
    <location>
        <begin position="49"/>
        <end position="259"/>
    </location>
</feature>
<dbReference type="PANTHER" id="PTHR43065">
    <property type="entry name" value="SENSOR HISTIDINE KINASE"/>
    <property type="match status" value="1"/>
</dbReference>
<dbReference type="SUPFAM" id="SSF55874">
    <property type="entry name" value="ATPase domain of HSP90 chaperone/DNA topoisomerase II/histidine kinase"/>
    <property type="match status" value="1"/>
</dbReference>
<dbReference type="InterPro" id="IPR003594">
    <property type="entry name" value="HATPase_dom"/>
</dbReference>
<dbReference type="EMBL" id="LDJR01000045">
    <property type="protein sequence ID" value="OAK71351.1"/>
    <property type="molecule type" value="Genomic_DNA"/>
</dbReference>
<keyword evidence="5" id="KW-0547">Nucleotide-binding</keyword>
<keyword evidence="3" id="KW-0597">Phosphoprotein</keyword>
<dbReference type="InterPro" id="IPR036097">
    <property type="entry name" value="HisK_dim/P_sf"/>
</dbReference>
<name>A0A177ZTV6_9BACI</name>
<dbReference type="SMART" id="SM00387">
    <property type="entry name" value="HATPase_c"/>
    <property type="match status" value="1"/>
</dbReference>